<dbReference type="AlphaFoldDB" id="U6KER6"/>
<dbReference type="GeneID" id="60404391"/>
<evidence type="ECO:0000313" key="2">
    <source>
        <dbReference type="Proteomes" id="UP000030744"/>
    </source>
</evidence>
<dbReference type="OrthoDB" id="340983at2759"/>
<accession>U6KER6</accession>
<name>U6KER6_9EIME</name>
<dbReference type="Proteomes" id="UP000030744">
    <property type="component" value="Unassembled WGS sequence"/>
</dbReference>
<keyword evidence="2" id="KW-1185">Reference proteome</keyword>
<protein>
    <submittedName>
        <fullName evidence="1">Uncharacterized protein</fullName>
    </submittedName>
</protein>
<dbReference type="VEuPathDB" id="ToxoDB:EMH_0084210"/>
<gene>
    <name evidence="1" type="ORF">EMH_0084210</name>
</gene>
<reference evidence="1" key="2">
    <citation type="submission" date="2013-10" db="EMBL/GenBank/DDBJ databases">
        <authorList>
            <person name="Aslett M."/>
        </authorList>
    </citation>
    <scope>NUCLEOTIDE SEQUENCE [LARGE SCALE GENOMIC DNA]</scope>
    <source>
        <strain evidence="1">Houghton</strain>
    </source>
</reference>
<reference evidence="1" key="1">
    <citation type="submission" date="2013-10" db="EMBL/GenBank/DDBJ databases">
        <title>Genomic analysis of the causative agents of coccidiosis in chickens.</title>
        <authorList>
            <person name="Reid A.J."/>
            <person name="Blake D."/>
            <person name="Billington K."/>
            <person name="Browne H."/>
            <person name="Dunn M."/>
            <person name="Hung S."/>
            <person name="Kawahara F."/>
            <person name="Miranda-Saavedra D."/>
            <person name="Mourier T."/>
            <person name="Nagra H."/>
            <person name="Otto T.D."/>
            <person name="Rawlings N."/>
            <person name="Sanchez A."/>
            <person name="Sanders M."/>
            <person name="Subramaniam C."/>
            <person name="Tay Y."/>
            <person name="Dear P."/>
            <person name="Doerig C."/>
            <person name="Gruber A."/>
            <person name="Parkinson J."/>
            <person name="Shirley M."/>
            <person name="Wan K.L."/>
            <person name="Berriman M."/>
            <person name="Tomley F."/>
            <person name="Pain A."/>
        </authorList>
    </citation>
    <scope>NUCLEOTIDE SEQUENCE [LARGE SCALE GENOMIC DNA]</scope>
    <source>
        <strain evidence="1">Houghton</strain>
    </source>
</reference>
<evidence type="ECO:0000313" key="1">
    <source>
        <dbReference type="EMBL" id="CDJ36419.1"/>
    </source>
</evidence>
<proteinExistence type="predicted"/>
<dbReference type="EMBL" id="HG735937">
    <property type="protein sequence ID" value="CDJ36419.1"/>
    <property type="molecule type" value="Genomic_DNA"/>
</dbReference>
<dbReference type="RefSeq" id="XP_037878707.1">
    <property type="nucleotide sequence ID" value="XM_038022853.1"/>
</dbReference>
<sequence>MWGEGLSKAALEALVSLHLREFDCSSSDNEGLQQGTSSTSAQRPFSIPGITEHDSAVYTVDYSIDADAYLLNPIGASAAARSKSQQAWEALKAATEKNLLRLLQEAVPNIRIRLEGLREKDWCMLLYQRALSAHVQLRLPPGLPLLLRSSARVKLPCVQQFNLGHEASFYTFSILCLNMFSSR</sequence>
<organism evidence="1 2">
    <name type="scientific">Eimeria mitis</name>
    <dbReference type="NCBI Taxonomy" id="44415"/>
    <lineage>
        <taxon>Eukaryota</taxon>
        <taxon>Sar</taxon>
        <taxon>Alveolata</taxon>
        <taxon>Apicomplexa</taxon>
        <taxon>Conoidasida</taxon>
        <taxon>Coccidia</taxon>
        <taxon>Eucoccidiorida</taxon>
        <taxon>Eimeriorina</taxon>
        <taxon>Eimeriidae</taxon>
        <taxon>Eimeria</taxon>
    </lineage>
</organism>